<dbReference type="InterPro" id="IPR040086">
    <property type="entry name" value="MJ0683-like"/>
</dbReference>
<keyword evidence="2" id="KW-0408">Iron</keyword>
<dbReference type="SFLD" id="SFLDG01084">
    <property type="entry name" value="Uncharacterised_Radical_SAM_Su"/>
    <property type="match status" value="1"/>
</dbReference>
<proteinExistence type="predicted"/>
<feature type="compositionally biased region" description="Basic and acidic residues" evidence="4">
    <location>
        <begin position="36"/>
        <end position="47"/>
    </location>
</feature>
<gene>
    <name evidence="6" type="ORF">LX73_2109</name>
</gene>
<evidence type="ECO:0000259" key="5">
    <source>
        <dbReference type="PROSITE" id="PS51918"/>
    </source>
</evidence>
<dbReference type="EMBL" id="VNHY01000003">
    <property type="protein sequence ID" value="TYP92745.1"/>
    <property type="molecule type" value="Genomic_DNA"/>
</dbReference>
<reference evidence="6 7" key="1">
    <citation type="submission" date="2019-07" db="EMBL/GenBank/DDBJ databases">
        <title>Genomic Encyclopedia of Archaeal and Bacterial Type Strains, Phase II (KMG-II): from individual species to whole genera.</title>
        <authorList>
            <person name="Goeker M."/>
        </authorList>
    </citation>
    <scope>NUCLEOTIDE SEQUENCE [LARGE SCALE GENOMIC DNA]</scope>
    <source>
        <strain evidence="6 7">DSM 21935</strain>
    </source>
</reference>
<dbReference type="Gene3D" id="3.80.30.30">
    <property type="match status" value="1"/>
</dbReference>
<evidence type="ECO:0000256" key="3">
    <source>
        <dbReference type="ARBA" id="ARBA00023014"/>
    </source>
</evidence>
<dbReference type="SUPFAM" id="SSF102114">
    <property type="entry name" value="Radical SAM enzymes"/>
    <property type="match status" value="1"/>
</dbReference>
<accession>A0A5D3YJ34</accession>
<evidence type="ECO:0000256" key="2">
    <source>
        <dbReference type="ARBA" id="ARBA00023004"/>
    </source>
</evidence>
<dbReference type="CDD" id="cd01335">
    <property type="entry name" value="Radical_SAM"/>
    <property type="match status" value="1"/>
</dbReference>
<feature type="domain" description="Radical SAM core" evidence="5">
    <location>
        <begin position="60"/>
        <end position="297"/>
    </location>
</feature>
<dbReference type="GO" id="GO:0016829">
    <property type="term" value="F:lyase activity"/>
    <property type="evidence" value="ECO:0007669"/>
    <property type="project" value="UniProtKB-KW"/>
</dbReference>
<keyword evidence="3" id="KW-0411">Iron-sulfur</keyword>
<dbReference type="SMART" id="SM00729">
    <property type="entry name" value="Elp3"/>
    <property type="match status" value="1"/>
</dbReference>
<dbReference type="SFLD" id="SFLDS00029">
    <property type="entry name" value="Radical_SAM"/>
    <property type="match status" value="1"/>
</dbReference>
<sequence length="355" mass="40503">MSDSIQNSIRGRGASDNPGNRFEGYYTDYDLDDETGEKPSQDTKLIPDDSNEILSENDSPDIPFTYSLNPYRGCEHGCIYCYARPTHEYLGFSAGLDFESRIMVKYDAAQKIRSTFASPKWMPEPIVFSGVTDPYQPIEGELEITRDCLEVCMEARNPVSIITKNYRVTRDIDLLEKLSKYNAVHVTLSVTTLDRDLARVMEPRTSQPPRRLKAIERLTKKGISVGVNVAPIVPGLTDHELPDILEAAKDAGATYAGYTIVRLPYGVKDLFQDWLKQHFPNRKEKVLNRIRNIRSGKLNESEFGQRFHGEGEFADQIRNLFNIQTERLGFNEEPVKLSTKYFKRPEEGQLNLFKT</sequence>
<evidence type="ECO:0000313" key="6">
    <source>
        <dbReference type="EMBL" id="TYP92745.1"/>
    </source>
</evidence>
<comment type="caution">
    <text evidence="6">The sequence shown here is derived from an EMBL/GenBank/DDBJ whole genome shotgun (WGS) entry which is preliminary data.</text>
</comment>
<evidence type="ECO:0000256" key="1">
    <source>
        <dbReference type="ARBA" id="ARBA00022723"/>
    </source>
</evidence>
<keyword evidence="7" id="KW-1185">Reference proteome</keyword>
<dbReference type="PANTHER" id="PTHR43432:SF3">
    <property type="entry name" value="SLR0285 PROTEIN"/>
    <property type="match status" value="1"/>
</dbReference>
<dbReference type="NCBIfam" id="NF033668">
    <property type="entry name" value="rSAM_PA0069"/>
    <property type="match status" value="1"/>
</dbReference>
<feature type="region of interest" description="Disordered" evidence="4">
    <location>
        <begin position="1"/>
        <end position="58"/>
    </location>
</feature>
<dbReference type="Proteomes" id="UP000324595">
    <property type="component" value="Unassembled WGS sequence"/>
</dbReference>
<dbReference type="GO" id="GO:0051536">
    <property type="term" value="F:iron-sulfur cluster binding"/>
    <property type="evidence" value="ECO:0007669"/>
    <property type="project" value="UniProtKB-KW"/>
</dbReference>
<organism evidence="6 7">
    <name type="scientific">Fodinibius salinus</name>
    <dbReference type="NCBI Taxonomy" id="860790"/>
    <lineage>
        <taxon>Bacteria</taxon>
        <taxon>Pseudomonadati</taxon>
        <taxon>Balneolota</taxon>
        <taxon>Balneolia</taxon>
        <taxon>Balneolales</taxon>
        <taxon>Balneolaceae</taxon>
        <taxon>Fodinibius</taxon>
    </lineage>
</organism>
<dbReference type="PANTHER" id="PTHR43432">
    <property type="entry name" value="SLR0285 PROTEIN"/>
    <property type="match status" value="1"/>
</dbReference>
<dbReference type="GO" id="GO:0046872">
    <property type="term" value="F:metal ion binding"/>
    <property type="evidence" value="ECO:0007669"/>
    <property type="project" value="UniProtKB-KW"/>
</dbReference>
<dbReference type="InterPro" id="IPR007197">
    <property type="entry name" value="rSAM"/>
</dbReference>
<keyword evidence="6" id="KW-0456">Lyase</keyword>
<dbReference type="AlphaFoldDB" id="A0A5D3YJ34"/>
<dbReference type="RefSeq" id="WP_148899431.1">
    <property type="nucleotide sequence ID" value="NZ_VNHY01000003.1"/>
</dbReference>
<dbReference type="InterPro" id="IPR006638">
    <property type="entry name" value="Elp3/MiaA/NifB-like_rSAM"/>
</dbReference>
<dbReference type="OrthoDB" id="9785699at2"/>
<keyword evidence="1" id="KW-0479">Metal-binding</keyword>
<evidence type="ECO:0000256" key="4">
    <source>
        <dbReference type="SAM" id="MobiDB-lite"/>
    </source>
</evidence>
<dbReference type="InterPro" id="IPR058240">
    <property type="entry name" value="rSAM_sf"/>
</dbReference>
<dbReference type="PROSITE" id="PS51918">
    <property type="entry name" value="RADICAL_SAM"/>
    <property type="match status" value="1"/>
</dbReference>
<dbReference type="Pfam" id="PF04055">
    <property type="entry name" value="Radical_SAM"/>
    <property type="match status" value="1"/>
</dbReference>
<protein>
    <submittedName>
        <fullName evidence="6">DNA repair photolyase</fullName>
    </submittedName>
</protein>
<evidence type="ECO:0000313" key="7">
    <source>
        <dbReference type="Proteomes" id="UP000324595"/>
    </source>
</evidence>
<name>A0A5D3YJ34_9BACT</name>